<comment type="caution">
    <text evidence="11">The sequence shown here is derived from an EMBL/GenBank/DDBJ whole genome shotgun (WGS) entry which is preliminary data.</text>
</comment>
<feature type="domain" description="Ig-like" evidence="9">
    <location>
        <begin position="362"/>
        <end position="456"/>
    </location>
</feature>
<dbReference type="Pfam" id="PF00041">
    <property type="entry name" value="fn3"/>
    <property type="match status" value="1"/>
</dbReference>
<dbReference type="InterPro" id="IPR036116">
    <property type="entry name" value="FN3_sf"/>
</dbReference>
<feature type="domain" description="Ig-like" evidence="9">
    <location>
        <begin position="144"/>
        <end position="260"/>
    </location>
</feature>
<dbReference type="SMART" id="SM00408">
    <property type="entry name" value="IGc2"/>
    <property type="match status" value="8"/>
</dbReference>
<feature type="domain" description="Ig-like" evidence="9">
    <location>
        <begin position="268"/>
        <end position="357"/>
    </location>
</feature>
<dbReference type="GO" id="GO:0030154">
    <property type="term" value="P:cell differentiation"/>
    <property type="evidence" value="ECO:0007669"/>
    <property type="project" value="UniProtKB-ARBA"/>
</dbReference>
<feature type="chain" id="PRO_5044769487" description="Nephrin" evidence="8">
    <location>
        <begin position="31"/>
        <end position="1437"/>
    </location>
</feature>
<keyword evidence="7" id="KW-1133">Transmembrane helix</keyword>
<feature type="signal peptide" evidence="8">
    <location>
        <begin position="1"/>
        <end position="30"/>
    </location>
</feature>
<evidence type="ECO:0000256" key="7">
    <source>
        <dbReference type="SAM" id="Phobius"/>
    </source>
</evidence>
<proteinExistence type="predicted"/>
<evidence type="ECO:0000313" key="11">
    <source>
        <dbReference type="EMBL" id="KAL3393709.1"/>
    </source>
</evidence>
<evidence type="ECO:0000259" key="9">
    <source>
        <dbReference type="PROSITE" id="PS50835"/>
    </source>
</evidence>
<dbReference type="InterPro" id="IPR036179">
    <property type="entry name" value="Ig-like_dom_sf"/>
</dbReference>
<reference evidence="11 12" key="1">
    <citation type="journal article" date="2024" name="bioRxiv">
        <title>A reference genome for Trichogramma kaykai: A tiny desert-dwelling parasitoid wasp with competing sex-ratio distorters.</title>
        <authorList>
            <person name="Culotta J."/>
            <person name="Lindsey A.R."/>
        </authorList>
    </citation>
    <scope>NUCLEOTIDE SEQUENCE [LARGE SCALE GENOMIC DNA]</scope>
    <source>
        <strain evidence="11 12">KSX58</strain>
    </source>
</reference>
<dbReference type="Pfam" id="PF13927">
    <property type="entry name" value="Ig_3"/>
    <property type="match status" value="3"/>
</dbReference>
<dbReference type="Proteomes" id="UP001627154">
    <property type="component" value="Unassembled WGS sequence"/>
</dbReference>
<feature type="domain" description="Ig-like" evidence="9">
    <location>
        <begin position="855"/>
        <end position="955"/>
    </location>
</feature>
<keyword evidence="8" id="KW-0732">Signal</keyword>
<dbReference type="CDD" id="cd00096">
    <property type="entry name" value="Ig"/>
    <property type="match status" value="1"/>
</dbReference>
<dbReference type="CDD" id="cd00063">
    <property type="entry name" value="FN3"/>
    <property type="match status" value="1"/>
</dbReference>
<keyword evidence="4" id="KW-1015">Disulfide bond</keyword>
<feature type="domain" description="Ig-like" evidence="9">
    <location>
        <begin position="461"/>
        <end position="557"/>
    </location>
</feature>
<evidence type="ECO:0000256" key="8">
    <source>
        <dbReference type="SAM" id="SignalP"/>
    </source>
</evidence>
<dbReference type="GO" id="GO:0009653">
    <property type="term" value="P:anatomical structure morphogenesis"/>
    <property type="evidence" value="ECO:0007669"/>
    <property type="project" value="UniProtKB-ARBA"/>
</dbReference>
<dbReference type="GO" id="GO:0016020">
    <property type="term" value="C:membrane"/>
    <property type="evidence" value="ECO:0007669"/>
    <property type="project" value="UniProtKB-SubCell"/>
</dbReference>
<dbReference type="PANTHER" id="PTHR45889:SF8">
    <property type="entry name" value="IG-LIKE DOMAIN-CONTAINING PROTEIN"/>
    <property type="match status" value="1"/>
</dbReference>
<dbReference type="EMBL" id="JBJJXI010000096">
    <property type="protein sequence ID" value="KAL3393709.1"/>
    <property type="molecule type" value="Genomic_DNA"/>
</dbReference>
<dbReference type="InterPro" id="IPR003599">
    <property type="entry name" value="Ig_sub"/>
</dbReference>
<feature type="domain" description="Ig-like" evidence="9">
    <location>
        <begin position="663"/>
        <end position="752"/>
    </location>
</feature>
<keyword evidence="2" id="KW-0677">Repeat</keyword>
<feature type="compositionally biased region" description="Low complexity" evidence="6">
    <location>
        <begin position="1295"/>
        <end position="1322"/>
    </location>
</feature>
<dbReference type="Pfam" id="PF08205">
    <property type="entry name" value="C2-set_2"/>
    <property type="match status" value="3"/>
</dbReference>
<dbReference type="Pfam" id="PF07679">
    <property type="entry name" value="I-set"/>
    <property type="match status" value="2"/>
</dbReference>
<organism evidence="11 12">
    <name type="scientific">Trichogramma kaykai</name>
    <dbReference type="NCBI Taxonomy" id="54128"/>
    <lineage>
        <taxon>Eukaryota</taxon>
        <taxon>Metazoa</taxon>
        <taxon>Ecdysozoa</taxon>
        <taxon>Arthropoda</taxon>
        <taxon>Hexapoda</taxon>
        <taxon>Insecta</taxon>
        <taxon>Pterygota</taxon>
        <taxon>Neoptera</taxon>
        <taxon>Endopterygota</taxon>
        <taxon>Hymenoptera</taxon>
        <taxon>Apocrita</taxon>
        <taxon>Proctotrupomorpha</taxon>
        <taxon>Chalcidoidea</taxon>
        <taxon>Trichogrammatidae</taxon>
        <taxon>Trichogramma</taxon>
    </lineage>
</organism>
<evidence type="ECO:0000256" key="5">
    <source>
        <dbReference type="ARBA" id="ARBA00023319"/>
    </source>
</evidence>
<dbReference type="FunFam" id="2.60.40.10:FF:000032">
    <property type="entry name" value="palladin isoform X1"/>
    <property type="match status" value="1"/>
</dbReference>
<evidence type="ECO:0000259" key="10">
    <source>
        <dbReference type="PROSITE" id="PS50853"/>
    </source>
</evidence>
<dbReference type="PROSITE" id="PS50853">
    <property type="entry name" value="FN3"/>
    <property type="match status" value="1"/>
</dbReference>
<feature type="domain" description="Ig-like" evidence="9">
    <location>
        <begin position="562"/>
        <end position="652"/>
    </location>
</feature>
<dbReference type="Pfam" id="PF00047">
    <property type="entry name" value="ig"/>
    <property type="match status" value="1"/>
</dbReference>
<evidence type="ECO:0000256" key="1">
    <source>
        <dbReference type="ARBA" id="ARBA00004167"/>
    </source>
</evidence>
<protein>
    <recommendedName>
        <fullName evidence="13">Nephrin</fullName>
    </recommendedName>
</protein>
<dbReference type="PANTHER" id="PTHR45889">
    <property type="entry name" value="IG-LIKE DOMAIN-CONTAINING PROTEIN"/>
    <property type="match status" value="1"/>
</dbReference>
<dbReference type="SMART" id="SM00409">
    <property type="entry name" value="IG"/>
    <property type="match status" value="9"/>
</dbReference>
<dbReference type="PROSITE" id="PS50835">
    <property type="entry name" value="IG_LIKE"/>
    <property type="match status" value="9"/>
</dbReference>
<keyword evidence="5" id="KW-0393">Immunoglobulin domain</keyword>
<dbReference type="InterPro" id="IPR013098">
    <property type="entry name" value="Ig_I-set"/>
</dbReference>
<feature type="domain" description="Ig-like" evidence="9">
    <location>
        <begin position="756"/>
        <end position="849"/>
    </location>
</feature>
<feature type="domain" description="Ig-like" evidence="9">
    <location>
        <begin position="39"/>
        <end position="139"/>
    </location>
</feature>
<dbReference type="Gene3D" id="2.60.40.10">
    <property type="entry name" value="Immunoglobulins"/>
    <property type="match status" value="10"/>
</dbReference>
<dbReference type="SMART" id="SM00060">
    <property type="entry name" value="FN3"/>
    <property type="match status" value="1"/>
</dbReference>
<feature type="transmembrane region" description="Helical" evidence="7">
    <location>
        <begin position="1074"/>
        <end position="1098"/>
    </location>
</feature>
<evidence type="ECO:0000256" key="3">
    <source>
        <dbReference type="ARBA" id="ARBA00023136"/>
    </source>
</evidence>
<dbReference type="InterPro" id="IPR003598">
    <property type="entry name" value="Ig_sub2"/>
</dbReference>
<keyword evidence="3 7" id="KW-0472">Membrane</keyword>
<evidence type="ECO:0000256" key="6">
    <source>
        <dbReference type="SAM" id="MobiDB-lite"/>
    </source>
</evidence>
<dbReference type="SUPFAM" id="SSF49265">
    <property type="entry name" value="Fibronectin type III"/>
    <property type="match status" value="1"/>
</dbReference>
<evidence type="ECO:0000256" key="4">
    <source>
        <dbReference type="ARBA" id="ARBA00023157"/>
    </source>
</evidence>
<keyword evidence="7" id="KW-0812">Transmembrane</keyword>
<gene>
    <name evidence="11" type="ORF">TKK_011972</name>
</gene>
<evidence type="ECO:0000313" key="12">
    <source>
        <dbReference type="Proteomes" id="UP001627154"/>
    </source>
</evidence>
<dbReference type="InterPro" id="IPR013783">
    <property type="entry name" value="Ig-like_fold"/>
</dbReference>
<dbReference type="InterPro" id="IPR003961">
    <property type="entry name" value="FN3_dom"/>
</dbReference>
<evidence type="ECO:0000256" key="2">
    <source>
        <dbReference type="ARBA" id="ARBA00022737"/>
    </source>
</evidence>
<sequence>MSARIKLSSSCTVLQCIILLCMSSFPHSDSSNVVSRALPQSFRVRPSNSSVLEGGEITLQCEVNHRVGIVQWVKDGFAYVILANGDIVGHPRWRIEGEQSMGVYNLHIRNASLSDDGEYQCQVGPNGRIKPIRTNAKLTVLSPPQSVEITSHQRNKKIEIKQNQSLRLECIVRSAKPAAGITWYRGNVQLKGGESSITASTAVTDDKDKDHKDGKNVKFDTHGYLEIMTTSDDDEISYTCEAVHPAVPVTKPMRAHAVLSVFYPPGAPYIEGYVEGETLRRGQQIELACKSRGGNPAAQVIWYRNGETVHSVYTTEGKVSKNVYSFIAQPSDDKARFECKVTNVMSVTPMSTHVDLTVLFAPATVKLEGPTEARAEERVTISCVTDISNPASEIKWVVDNQKIESTQHVTEAAMGGFITSSNITFTINKMAQRAVVVCHANNIKLSETIVGTQTINVIYPPSRLEMSGYEAGTAVLAGSVLKLSCTAISGNPLATITWYKNDNKVRKKVTSVTKQRDHAVTSELALVVNASDNKANIRCEASNSATQVPLVQSAVLNVNFLPDTVKISTIPKDFKAGERGRLLCESTSSNPKAEMSWWKAGSPVLGTNTSTKAGLYGGIISQVELALDLTEDMNGEEYTCQAKISDIDRSVHDTTKLNILYKPVFENLEATELVGMEGEPFVISVAARGNPAAITYSWTRDGLPLSSNVARSRITARGSTLNITRLERLDAGTYVCEAINDRGQTFYHLNLTVQYPTTIKSSSTSGLVYPTGKEAKLFCEIEGSPIGPNYVTWFKENVNVAELGDRYLSQFINKTAFLTIRTPSKEDVGEYRCNINNGINNVTSEPILFITNFGPEMANTPLTKKAAVNNGANAQLYCKARGSPLPHFTWVYNGKTIMPNRTENKYSLTYTNLSVLYSQSILTVYKVEQSDYGKYECIAQNKYGQDLQTVGLDVTSPPDEPVDLEAHNITHNSVTLAWKSGFDGGLSTSYQIRWREARDDETNYHYLDVSPGTHRAVVDHLELGTYYVFSIRARNTKGESPFLPDLLKVQTLRPDSAENLPDVLREKSERPLKYVYTIGAISIIFFVVNVFFMLWYIVRKKNRDRINKSQTADMYAPSTVNGDTMTGELSSVSDEKSDVNFDANDYVDEGRKTAASTYLIDPTLSDYGKSGLEMQVHQQSTLNRRSNHLPSILSMDSPPQRISNTGTLTASKSSYIGNPSPAPPADVNFYSVEMESGRYMGYESQPSPAQTSTILESVDPGAYYPSLSPSAVNHQLHHPLHQHPHAHLHHHHHSPVSQHSQGVNSSSSCSSSSTTTTTTNNNLHHHLLNNDQSPSTMALMGTVGVSAAQLGVHQHQQHQQLGSMQGTLTRQRTLPRPVPPPDVTVMTAGTKSPLPPTVPPPPATFARAGPIPALSLGHQLSTFTSTPQYSDIDGHLV</sequence>
<evidence type="ECO:0008006" key="13">
    <source>
        <dbReference type="Google" id="ProtNLM"/>
    </source>
</evidence>
<accession>A0ABD2WM13</accession>
<feature type="domain" description="Fibronectin type-III" evidence="10">
    <location>
        <begin position="960"/>
        <end position="1054"/>
    </location>
</feature>
<dbReference type="FunFam" id="2.60.40.10:FF:000405">
    <property type="entry name" value="nephrin isoform X1"/>
    <property type="match status" value="1"/>
</dbReference>
<keyword evidence="12" id="KW-1185">Reference proteome</keyword>
<dbReference type="InterPro" id="IPR007110">
    <property type="entry name" value="Ig-like_dom"/>
</dbReference>
<comment type="subcellular location">
    <subcellularLocation>
        <location evidence="1">Membrane</location>
        <topology evidence="1">Single-pass membrane protein</topology>
    </subcellularLocation>
</comment>
<dbReference type="SUPFAM" id="SSF48726">
    <property type="entry name" value="Immunoglobulin"/>
    <property type="match status" value="9"/>
</dbReference>
<dbReference type="InterPro" id="IPR013162">
    <property type="entry name" value="CD80_C2-set"/>
</dbReference>
<feature type="region of interest" description="Disordered" evidence="6">
    <location>
        <begin position="1282"/>
        <end position="1335"/>
    </location>
</feature>
<feature type="compositionally biased region" description="Basic residues" evidence="6">
    <location>
        <begin position="1282"/>
        <end position="1294"/>
    </location>
</feature>
<dbReference type="InterPro" id="IPR013151">
    <property type="entry name" value="Immunoglobulin_dom"/>
</dbReference>
<name>A0ABD2WM13_9HYME</name>